<reference evidence="2" key="1">
    <citation type="submission" date="2021-11" db="EMBL/GenBank/DDBJ databases">
        <title>Genome sequence.</title>
        <authorList>
            <person name="Sun Q."/>
        </authorList>
    </citation>
    <scope>NUCLEOTIDE SEQUENCE</scope>
    <source>
        <strain evidence="2">JC740</strain>
    </source>
</reference>
<dbReference type="InterPro" id="IPR008794">
    <property type="entry name" value="Pro_racemase_fam"/>
</dbReference>
<keyword evidence="3" id="KW-1185">Reference proteome</keyword>
<dbReference type="PANTHER" id="PTHR33442:SF1">
    <property type="entry name" value="TRANS-3-HYDROXY-L-PROLINE DEHYDRATASE"/>
    <property type="match status" value="1"/>
</dbReference>
<proteinExistence type="inferred from homology"/>
<dbReference type="SUPFAM" id="SSF54506">
    <property type="entry name" value="Diaminopimelate epimerase-like"/>
    <property type="match status" value="1"/>
</dbReference>
<sequence>MMLPERVQVLDSHTGGEPTRLVIGLETALLGQSMAERRLYLREHFTQLGAPIVNEPRGNDIIVGAWLCPAVDPSCFAGVVFFNNVGVLLMCGHATIGLVATLAWQGLLAPGTHRLETPVGIVEVTLHNDLQTVSFENVPSERYQADVPLRVADATAIPTASITGDIAYGGNWFYLVENHGLDLDLTHVDKLMSATLQIKAALREQGITGRDGAEIDHVELVGPSETADAKNFVLCPGNAYDRSPCGTGTSAKVACLAEAGKLRPGEVFHQESITGSRFEATYRRGENGEIIPRLTGSAEVVAETTLLFGG</sequence>
<protein>
    <submittedName>
        <fullName evidence="2">Proline racemase family protein</fullName>
    </submittedName>
</protein>
<dbReference type="Pfam" id="PF05544">
    <property type="entry name" value="Pro_racemase"/>
    <property type="match status" value="1"/>
</dbReference>
<evidence type="ECO:0000256" key="1">
    <source>
        <dbReference type="ARBA" id="ARBA00007529"/>
    </source>
</evidence>
<dbReference type="Proteomes" id="UP001430306">
    <property type="component" value="Unassembled WGS sequence"/>
</dbReference>
<dbReference type="EMBL" id="JAJKFW010000003">
    <property type="protein sequence ID" value="MCC9640768.1"/>
    <property type="molecule type" value="Genomic_DNA"/>
</dbReference>
<dbReference type="PIRSF" id="PIRSF029792">
    <property type="entry name" value="Pro_racemase"/>
    <property type="match status" value="1"/>
</dbReference>
<dbReference type="PANTHER" id="PTHR33442">
    <property type="entry name" value="TRANS-3-HYDROXY-L-PROLINE DEHYDRATASE"/>
    <property type="match status" value="1"/>
</dbReference>
<organism evidence="2 3">
    <name type="scientific">Rhodopirellula halodulae</name>
    <dbReference type="NCBI Taxonomy" id="2894198"/>
    <lineage>
        <taxon>Bacteria</taxon>
        <taxon>Pseudomonadati</taxon>
        <taxon>Planctomycetota</taxon>
        <taxon>Planctomycetia</taxon>
        <taxon>Pirellulales</taxon>
        <taxon>Pirellulaceae</taxon>
        <taxon>Rhodopirellula</taxon>
    </lineage>
</organism>
<accession>A0ABS8ND53</accession>
<dbReference type="SFLD" id="SFLDS00028">
    <property type="entry name" value="Proline_Racemase"/>
    <property type="match status" value="1"/>
</dbReference>
<comment type="caution">
    <text evidence="2">The sequence shown here is derived from an EMBL/GenBank/DDBJ whole genome shotgun (WGS) entry which is preliminary data.</text>
</comment>
<name>A0ABS8ND53_9BACT</name>
<gene>
    <name evidence="2" type="ORF">LOC71_00660</name>
</gene>
<dbReference type="RefSeq" id="WP_230270416.1">
    <property type="nucleotide sequence ID" value="NZ_JAJKFW010000003.1"/>
</dbReference>
<dbReference type="Gene3D" id="3.10.310.10">
    <property type="entry name" value="Diaminopimelate Epimerase, Chain A, domain 1"/>
    <property type="match status" value="2"/>
</dbReference>
<evidence type="ECO:0000313" key="2">
    <source>
        <dbReference type="EMBL" id="MCC9640768.1"/>
    </source>
</evidence>
<comment type="similarity">
    <text evidence="1">Belongs to the proline racemase family.</text>
</comment>
<evidence type="ECO:0000313" key="3">
    <source>
        <dbReference type="Proteomes" id="UP001430306"/>
    </source>
</evidence>